<dbReference type="Gene3D" id="1.10.340.70">
    <property type="match status" value="1"/>
</dbReference>
<feature type="non-terminal residue" evidence="2">
    <location>
        <position position="98"/>
    </location>
</feature>
<dbReference type="AlphaFoldDB" id="A0A9P6BX01"/>
<dbReference type="EMBL" id="MU152000">
    <property type="protein sequence ID" value="KAF9441234.1"/>
    <property type="molecule type" value="Genomic_DNA"/>
</dbReference>
<dbReference type="Pfam" id="PF17921">
    <property type="entry name" value="Integrase_H2C2"/>
    <property type="match status" value="1"/>
</dbReference>
<organism evidence="2 3">
    <name type="scientific">Macrolepiota fuliginosa MF-IS2</name>
    <dbReference type="NCBI Taxonomy" id="1400762"/>
    <lineage>
        <taxon>Eukaryota</taxon>
        <taxon>Fungi</taxon>
        <taxon>Dikarya</taxon>
        <taxon>Basidiomycota</taxon>
        <taxon>Agaricomycotina</taxon>
        <taxon>Agaricomycetes</taxon>
        <taxon>Agaricomycetidae</taxon>
        <taxon>Agaricales</taxon>
        <taxon>Agaricineae</taxon>
        <taxon>Agaricaceae</taxon>
        <taxon>Macrolepiota</taxon>
    </lineage>
</organism>
<comment type="caution">
    <text evidence="2">The sequence shown here is derived from an EMBL/GenBank/DDBJ whole genome shotgun (WGS) entry which is preliminary data.</text>
</comment>
<evidence type="ECO:0000313" key="2">
    <source>
        <dbReference type="EMBL" id="KAF9441234.1"/>
    </source>
</evidence>
<accession>A0A9P6BX01</accession>
<gene>
    <name evidence="2" type="ORF">P691DRAFT_635791</name>
</gene>
<dbReference type="Proteomes" id="UP000807342">
    <property type="component" value="Unassembled WGS sequence"/>
</dbReference>
<dbReference type="InterPro" id="IPR041588">
    <property type="entry name" value="Integrase_H2C2"/>
</dbReference>
<feature type="domain" description="Integrase zinc-binding" evidence="1">
    <location>
        <begin position="2"/>
        <end position="49"/>
    </location>
</feature>
<proteinExistence type="predicted"/>
<evidence type="ECO:0000313" key="3">
    <source>
        <dbReference type="Proteomes" id="UP000807342"/>
    </source>
</evidence>
<dbReference type="OrthoDB" id="446925at2759"/>
<keyword evidence="3" id="KW-1185">Reference proteome</keyword>
<reference evidence="2" key="1">
    <citation type="submission" date="2020-11" db="EMBL/GenBank/DDBJ databases">
        <authorList>
            <consortium name="DOE Joint Genome Institute"/>
            <person name="Ahrendt S."/>
            <person name="Riley R."/>
            <person name="Andreopoulos W."/>
            <person name="Labutti K."/>
            <person name="Pangilinan J."/>
            <person name="Ruiz-Duenas F.J."/>
            <person name="Barrasa J.M."/>
            <person name="Sanchez-Garcia M."/>
            <person name="Camarero S."/>
            <person name="Miyauchi S."/>
            <person name="Serrano A."/>
            <person name="Linde D."/>
            <person name="Babiker R."/>
            <person name="Drula E."/>
            <person name="Ayuso-Fernandez I."/>
            <person name="Pacheco R."/>
            <person name="Padilla G."/>
            <person name="Ferreira P."/>
            <person name="Barriuso J."/>
            <person name="Kellner H."/>
            <person name="Castanera R."/>
            <person name="Alfaro M."/>
            <person name="Ramirez L."/>
            <person name="Pisabarro A.G."/>
            <person name="Kuo A."/>
            <person name="Tritt A."/>
            <person name="Lipzen A."/>
            <person name="He G."/>
            <person name="Yan M."/>
            <person name="Ng V."/>
            <person name="Cullen D."/>
            <person name="Martin F."/>
            <person name="Rosso M.-N."/>
            <person name="Henrissat B."/>
            <person name="Hibbett D."/>
            <person name="Martinez A.T."/>
            <person name="Grigoriev I.V."/>
        </authorList>
    </citation>
    <scope>NUCLEOTIDE SEQUENCE</scope>
    <source>
        <strain evidence="2">MF-IS2</strain>
    </source>
</reference>
<protein>
    <recommendedName>
        <fullName evidence="1">Integrase zinc-binding domain-containing protein</fullName>
    </recommendedName>
</protein>
<sequence length="98" mass="11766">YELIQQAHDEVGHKGIFTVHIHLLEHFWWPQLEQDVRWFIHMCHECQTRLTHHFHIPPSVPIPLSLFRKVHIDTMFMPHSNGFCYIVHARCSLSSYPK</sequence>
<name>A0A9P6BX01_9AGAR</name>
<evidence type="ECO:0000259" key="1">
    <source>
        <dbReference type="Pfam" id="PF17921"/>
    </source>
</evidence>
<feature type="non-terminal residue" evidence="2">
    <location>
        <position position="1"/>
    </location>
</feature>